<organism evidence="1 2">
    <name type="scientific">Monilinia fructigena</name>
    <dbReference type="NCBI Taxonomy" id="38457"/>
    <lineage>
        <taxon>Eukaryota</taxon>
        <taxon>Fungi</taxon>
        <taxon>Dikarya</taxon>
        <taxon>Ascomycota</taxon>
        <taxon>Pezizomycotina</taxon>
        <taxon>Leotiomycetes</taxon>
        <taxon>Helotiales</taxon>
        <taxon>Sclerotiniaceae</taxon>
        <taxon>Monilinia</taxon>
    </lineage>
</organism>
<dbReference type="EMBL" id="QKRW01000001">
    <property type="protein sequence ID" value="RAL68558.1"/>
    <property type="molecule type" value="Genomic_DNA"/>
</dbReference>
<name>A0A395J8V1_9HELO</name>
<protein>
    <submittedName>
        <fullName evidence="1">Uncharacterized protein</fullName>
    </submittedName>
</protein>
<proteinExistence type="predicted"/>
<evidence type="ECO:0000313" key="2">
    <source>
        <dbReference type="Proteomes" id="UP000249056"/>
    </source>
</evidence>
<comment type="caution">
    <text evidence="1">The sequence shown here is derived from an EMBL/GenBank/DDBJ whole genome shotgun (WGS) entry which is preliminary data.</text>
</comment>
<evidence type="ECO:0000313" key="1">
    <source>
        <dbReference type="EMBL" id="RAL68558.1"/>
    </source>
</evidence>
<sequence>MPSFPIIYTPIHFIHTHSFNHLCINIMVFLLYTTFIPPFPPPTSIFHHNPHPNLNVSKQCPSVYAITSVFVIFTPQCHQYVNDHQINNHPQNMSLIKNLIKLEYRIIEEKKGKKKKKKKKKKRV</sequence>
<accession>A0A395J8V1</accession>
<gene>
    <name evidence="1" type="ORF">DID88_007283</name>
</gene>
<dbReference type="Proteomes" id="UP000249056">
    <property type="component" value="Unassembled WGS sequence"/>
</dbReference>
<dbReference type="AlphaFoldDB" id="A0A395J8V1"/>
<keyword evidence="2" id="KW-1185">Reference proteome</keyword>
<reference evidence="1 2" key="1">
    <citation type="submission" date="2018-06" db="EMBL/GenBank/DDBJ databases">
        <title>Genome Sequence of the Brown Rot Fungal Pathogen Monilinia fructigena.</title>
        <authorList>
            <person name="Landi L."/>
            <person name="De Miccolis Angelini R.M."/>
            <person name="Pollastro S."/>
            <person name="Abate D."/>
            <person name="Faretra F."/>
            <person name="Romanazzi G."/>
        </authorList>
    </citation>
    <scope>NUCLEOTIDE SEQUENCE [LARGE SCALE GENOMIC DNA]</scope>
    <source>
        <strain evidence="1 2">Mfrg269</strain>
    </source>
</reference>